<evidence type="ECO:0000313" key="3">
    <source>
        <dbReference type="EMBL" id="MFC6087568.1"/>
    </source>
</evidence>
<dbReference type="EMBL" id="JBHSRF010000166">
    <property type="protein sequence ID" value="MFC6087568.1"/>
    <property type="molecule type" value="Genomic_DNA"/>
</dbReference>
<name>A0ABW1NW46_9ACTN</name>
<keyword evidence="2" id="KW-0472">Membrane</keyword>
<protein>
    <submittedName>
        <fullName evidence="3">NPCBM/NEW2 domain-containing protein</fullName>
    </submittedName>
</protein>
<evidence type="ECO:0000256" key="1">
    <source>
        <dbReference type="SAM" id="MobiDB-lite"/>
    </source>
</evidence>
<sequence length="247" mass="25367">MTGPREVAGPAPPAPDDGEGEERRRHERWNTLITATTSILATLITTAGAIFVAVWAAPDKVGDFAKDALGEHVVVTSTVTVGSTVTTTTTAPAPAGATPTYTGGTGGPLTALTTSDSVANDGCWFDDSIALAGSDRKLAAVMCNIAGSGAVVNDIDYTVPENATRFMATVGTNRQSPNASARVEFSVLDLTGRVLDKKTVTYATSATIEAAVSGVPRVKLQIALVDSDDRLGPGNMATVGWITPAFS</sequence>
<proteinExistence type="predicted"/>
<dbReference type="RefSeq" id="WP_380763943.1">
    <property type="nucleotide sequence ID" value="NZ_JBHSRF010000166.1"/>
</dbReference>
<gene>
    <name evidence="3" type="ORF">ACFP1K_40855</name>
</gene>
<dbReference type="Proteomes" id="UP001596137">
    <property type="component" value="Unassembled WGS sequence"/>
</dbReference>
<feature type="transmembrane region" description="Helical" evidence="2">
    <location>
        <begin position="32"/>
        <end position="57"/>
    </location>
</feature>
<keyword evidence="2" id="KW-0812">Transmembrane</keyword>
<organism evidence="3 4">
    <name type="scientific">Sphaerisporangium aureirubrum</name>
    <dbReference type="NCBI Taxonomy" id="1544736"/>
    <lineage>
        <taxon>Bacteria</taxon>
        <taxon>Bacillati</taxon>
        <taxon>Actinomycetota</taxon>
        <taxon>Actinomycetes</taxon>
        <taxon>Streptosporangiales</taxon>
        <taxon>Streptosporangiaceae</taxon>
        <taxon>Sphaerisporangium</taxon>
    </lineage>
</organism>
<comment type="caution">
    <text evidence="3">The sequence shown here is derived from an EMBL/GenBank/DDBJ whole genome shotgun (WGS) entry which is preliminary data.</text>
</comment>
<keyword evidence="4" id="KW-1185">Reference proteome</keyword>
<evidence type="ECO:0000313" key="4">
    <source>
        <dbReference type="Proteomes" id="UP001596137"/>
    </source>
</evidence>
<feature type="region of interest" description="Disordered" evidence="1">
    <location>
        <begin position="1"/>
        <end position="24"/>
    </location>
</feature>
<dbReference type="Gene3D" id="2.60.120.1060">
    <property type="entry name" value="NPCBM/NEW2 domain"/>
    <property type="match status" value="1"/>
</dbReference>
<dbReference type="InterPro" id="IPR038637">
    <property type="entry name" value="NPCBM_sf"/>
</dbReference>
<accession>A0ABW1NW46</accession>
<evidence type="ECO:0000256" key="2">
    <source>
        <dbReference type="SAM" id="Phobius"/>
    </source>
</evidence>
<keyword evidence="2" id="KW-1133">Transmembrane helix</keyword>
<reference evidence="4" key="1">
    <citation type="journal article" date="2019" name="Int. J. Syst. Evol. Microbiol.">
        <title>The Global Catalogue of Microorganisms (GCM) 10K type strain sequencing project: providing services to taxonomists for standard genome sequencing and annotation.</title>
        <authorList>
            <consortium name="The Broad Institute Genomics Platform"/>
            <consortium name="The Broad Institute Genome Sequencing Center for Infectious Disease"/>
            <person name="Wu L."/>
            <person name="Ma J."/>
        </authorList>
    </citation>
    <scope>NUCLEOTIDE SEQUENCE [LARGE SCALE GENOMIC DNA]</scope>
    <source>
        <strain evidence="4">JCM 30346</strain>
    </source>
</reference>